<dbReference type="PATRIC" id="fig|1560201.3.peg.4549"/>
<dbReference type="Pfam" id="PF08240">
    <property type="entry name" value="ADH_N"/>
    <property type="match status" value="1"/>
</dbReference>
<dbReference type="EMBL" id="JRXE01000050">
    <property type="protein sequence ID" value="KOC87235.1"/>
    <property type="molecule type" value="Genomic_DNA"/>
</dbReference>
<dbReference type="InterPro" id="IPR011032">
    <property type="entry name" value="GroES-like_sf"/>
</dbReference>
<evidence type="ECO:0000256" key="2">
    <source>
        <dbReference type="ARBA" id="ARBA00023002"/>
    </source>
</evidence>
<dbReference type="SMART" id="SM00829">
    <property type="entry name" value="PKS_ER"/>
    <property type="match status" value="1"/>
</dbReference>
<dbReference type="SUPFAM" id="SSF50129">
    <property type="entry name" value="GroES-like"/>
    <property type="match status" value="1"/>
</dbReference>
<accession>A0A0L7SXA7</accession>
<dbReference type="Proteomes" id="UP000037088">
    <property type="component" value="Unassembled WGS sequence"/>
</dbReference>
<dbReference type="GO" id="GO:0070402">
    <property type="term" value="F:NADPH binding"/>
    <property type="evidence" value="ECO:0007669"/>
    <property type="project" value="TreeGrafter"/>
</dbReference>
<dbReference type="Proteomes" id="UP000036851">
    <property type="component" value="Unassembled WGS sequence"/>
</dbReference>
<dbReference type="Gene3D" id="3.90.180.10">
    <property type="entry name" value="Medium-chain alcohol dehydrogenases, catalytic domain"/>
    <property type="match status" value="1"/>
</dbReference>
<dbReference type="Pfam" id="PF13602">
    <property type="entry name" value="ADH_zinc_N_2"/>
    <property type="match status" value="1"/>
</dbReference>
<evidence type="ECO:0000259" key="3">
    <source>
        <dbReference type="SMART" id="SM00829"/>
    </source>
</evidence>
<evidence type="ECO:0000256" key="1">
    <source>
        <dbReference type="ARBA" id="ARBA00022857"/>
    </source>
</evidence>
<evidence type="ECO:0000313" key="4">
    <source>
        <dbReference type="EMBL" id="KOC87235.1"/>
    </source>
</evidence>
<sequence length="324" mass="34832">MHSTSILRAIVQHFGVAADCVGLEHYLPCPTESGKAAVRMQLAAINPSDLITISGAYPTRTQLPFVPGFEGVGTVELSTGGKRVLPLGSAGGWQQIKYSDPAWCFEVPQWMTDEQAATSYVNPMTAWLMLNDVLQLPVGACIAINAANSAIGVMLLRMAARLKLNTVAIVRNQAAAKSLDKASPGTVMLMESAEDQRAVLAINSAGGLDAVLDCIGGKGAVTLATALKPSGKFISYGLLSGEPIPKAFWLKRPDIHFSYFHLRQWIHHASRPQIAAKLNEVFDLIRDGVAKTQIAAIFPLTDISAALRFCQQQRPAGKILIQCR</sequence>
<organism evidence="5 6">
    <name type="scientific">Winslowiella iniecta</name>
    <dbReference type="NCBI Taxonomy" id="1560201"/>
    <lineage>
        <taxon>Bacteria</taxon>
        <taxon>Pseudomonadati</taxon>
        <taxon>Pseudomonadota</taxon>
        <taxon>Gammaproteobacteria</taxon>
        <taxon>Enterobacterales</taxon>
        <taxon>Erwiniaceae</taxon>
        <taxon>Winslowiella</taxon>
    </lineage>
</organism>
<reference evidence="6 7" key="1">
    <citation type="journal article" date="2015" name="Int. J. Syst. Evol. Microbiol.">
        <title>Erwinia iniecta sp. nov., isolated from Russian wheat aphids (Diuraphis noxia).</title>
        <authorList>
            <person name="Campillo T."/>
            <person name="Luna E."/>
            <person name="Portier P."/>
            <person name="Fischer-Le Saux M."/>
            <person name="Lapitan N."/>
            <person name="Tisserat N.A."/>
            <person name="Leach J.E."/>
        </authorList>
    </citation>
    <scope>NUCLEOTIDE SEQUENCE [LARGE SCALE GENOMIC DNA]</scope>
    <source>
        <strain evidence="4 7">B120</strain>
        <strain evidence="5 6">B149</strain>
    </source>
</reference>
<dbReference type="InterPro" id="IPR036291">
    <property type="entry name" value="NAD(P)-bd_dom_sf"/>
</dbReference>
<gene>
    <name evidence="4" type="ORF">NG42_21435</name>
    <name evidence="5" type="ORF">NG43_21340</name>
</gene>
<dbReference type="EMBL" id="JRXF01000064">
    <property type="protein sequence ID" value="KOC87576.1"/>
    <property type="molecule type" value="Genomic_DNA"/>
</dbReference>
<evidence type="ECO:0000313" key="7">
    <source>
        <dbReference type="Proteomes" id="UP000037088"/>
    </source>
</evidence>
<dbReference type="CDD" id="cd05282">
    <property type="entry name" value="ETR_like"/>
    <property type="match status" value="1"/>
</dbReference>
<feature type="domain" description="Enoyl reductase (ER)" evidence="3">
    <location>
        <begin position="22"/>
        <end position="321"/>
    </location>
</feature>
<proteinExistence type="predicted"/>
<evidence type="ECO:0000313" key="6">
    <source>
        <dbReference type="Proteomes" id="UP000036851"/>
    </source>
</evidence>
<name>A0A0L7SXA7_9GAMM</name>
<dbReference type="STRING" id="1560201.NG42_21435"/>
<keyword evidence="1" id="KW-0521">NADP</keyword>
<dbReference type="InterPro" id="IPR013154">
    <property type="entry name" value="ADH-like_N"/>
</dbReference>
<comment type="caution">
    <text evidence="5">The sequence shown here is derived from an EMBL/GenBank/DDBJ whole genome shotgun (WGS) entry which is preliminary data.</text>
</comment>
<dbReference type="InterPro" id="IPR020843">
    <property type="entry name" value="ER"/>
</dbReference>
<evidence type="ECO:0000313" key="5">
    <source>
        <dbReference type="EMBL" id="KOC87576.1"/>
    </source>
</evidence>
<dbReference type="PANTHER" id="PTHR48106:SF18">
    <property type="entry name" value="QUINONE OXIDOREDUCTASE PIG3"/>
    <property type="match status" value="1"/>
</dbReference>
<keyword evidence="7" id="KW-1185">Reference proteome</keyword>
<dbReference type="RefSeq" id="WP_052903030.1">
    <property type="nucleotide sequence ID" value="NZ_JRXE01000050.1"/>
</dbReference>
<keyword evidence="2" id="KW-0560">Oxidoreductase</keyword>
<dbReference type="SUPFAM" id="SSF51735">
    <property type="entry name" value="NAD(P)-binding Rossmann-fold domains"/>
    <property type="match status" value="1"/>
</dbReference>
<dbReference type="AlphaFoldDB" id="A0A0L7SXA7"/>
<dbReference type="PANTHER" id="PTHR48106">
    <property type="entry name" value="QUINONE OXIDOREDUCTASE PIG3-RELATED"/>
    <property type="match status" value="1"/>
</dbReference>
<dbReference type="OrthoDB" id="9788224at2"/>
<dbReference type="GO" id="GO:0016651">
    <property type="term" value="F:oxidoreductase activity, acting on NAD(P)H"/>
    <property type="evidence" value="ECO:0007669"/>
    <property type="project" value="TreeGrafter"/>
</dbReference>
<dbReference type="Gene3D" id="3.40.50.720">
    <property type="entry name" value="NAD(P)-binding Rossmann-like Domain"/>
    <property type="match status" value="1"/>
</dbReference>
<protein>
    <recommendedName>
        <fullName evidence="3">Enoyl reductase (ER) domain-containing protein</fullName>
    </recommendedName>
</protein>